<dbReference type="PANTHER" id="PTHR11839:SF1">
    <property type="entry name" value="ADP-SUGAR PYROPHOSPHATASE"/>
    <property type="match status" value="1"/>
</dbReference>
<dbReference type="EMBL" id="MCFL01000011">
    <property type="protein sequence ID" value="ORZ37814.1"/>
    <property type="molecule type" value="Genomic_DNA"/>
</dbReference>
<feature type="non-terminal residue" evidence="3">
    <location>
        <position position="1"/>
    </location>
</feature>
<keyword evidence="1" id="KW-0378">Hydrolase</keyword>
<accession>A0A1Y2HV31</accession>
<dbReference type="OrthoDB" id="10249920at2759"/>
<dbReference type="GO" id="GO:0016787">
    <property type="term" value="F:hydrolase activity"/>
    <property type="evidence" value="ECO:0007669"/>
    <property type="project" value="UniProtKB-KW"/>
</dbReference>
<dbReference type="GO" id="GO:0006753">
    <property type="term" value="P:nucleoside phosphate metabolic process"/>
    <property type="evidence" value="ECO:0007669"/>
    <property type="project" value="TreeGrafter"/>
</dbReference>
<protein>
    <recommendedName>
        <fullName evidence="2">Nudix hydrolase domain-containing protein</fullName>
    </recommendedName>
</protein>
<dbReference type="Gene3D" id="3.90.79.10">
    <property type="entry name" value="Nucleoside Triphosphate Pyrophosphohydrolase"/>
    <property type="match status" value="1"/>
</dbReference>
<feature type="domain" description="Nudix hydrolase" evidence="2">
    <location>
        <begin position="48"/>
        <end position="196"/>
    </location>
</feature>
<comment type="caution">
    <text evidence="3">The sequence shown here is derived from an EMBL/GenBank/DDBJ whole genome shotgun (WGS) entry which is preliminary data.</text>
</comment>
<dbReference type="STRING" id="765915.A0A1Y2HV31"/>
<evidence type="ECO:0000313" key="4">
    <source>
        <dbReference type="Proteomes" id="UP000193411"/>
    </source>
</evidence>
<dbReference type="InterPro" id="IPR000086">
    <property type="entry name" value="NUDIX_hydrolase_dom"/>
</dbReference>
<gene>
    <name evidence="3" type="ORF">BCR44DRAFT_103707</name>
</gene>
<evidence type="ECO:0000256" key="1">
    <source>
        <dbReference type="ARBA" id="ARBA00022801"/>
    </source>
</evidence>
<dbReference type="AlphaFoldDB" id="A0A1Y2HV31"/>
<keyword evidence="4" id="KW-1185">Reference proteome</keyword>
<dbReference type="GO" id="GO:0019693">
    <property type="term" value="P:ribose phosphate metabolic process"/>
    <property type="evidence" value="ECO:0007669"/>
    <property type="project" value="TreeGrafter"/>
</dbReference>
<name>A0A1Y2HV31_9FUNG</name>
<reference evidence="3 4" key="1">
    <citation type="submission" date="2016-07" db="EMBL/GenBank/DDBJ databases">
        <title>Pervasive Adenine N6-methylation of Active Genes in Fungi.</title>
        <authorList>
            <consortium name="DOE Joint Genome Institute"/>
            <person name="Mondo S.J."/>
            <person name="Dannebaum R.O."/>
            <person name="Kuo R.C."/>
            <person name="Labutti K."/>
            <person name="Haridas S."/>
            <person name="Kuo A."/>
            <person name="Salamov A."/>
            <person name="Ahrendt S.R."/>
            <person name="Lipzen A."/>
            <person name="Sullivan W."/>
            <person name="Andreopoulos W.B."/>
            <person name="Clum A."/>
            <person name="Lindquist E."/>
            <person name="Daum C."/>
            <person name="Ramamoorthy G.K."/>
            <person name="Gryganskyi A."/>
            <person name="Culley D."/>
            <person name="Magnuson J.K."/>
            <person name="James T.Y."/>
            <person name="O'Malley M.A."/>
            <person name="Stajich J.E."/>
            <person name="Spatafora J.W."/>
            <person name="Visel A."/>
            <person name="Grigoriev I.V."/>
        </authorList>
    </citation>
    <scope>NUCLEOTIDE SEQUENCE [LARGE SCALE GENOMIC DNA]</scope>
    <source>
        <strain evidence="3 4">PL171</strain>
    </source>
</reference>
<dbReference type="PROSITE" id="PS51462">
    <property type="entry name" value="NUDIX"/>
    <property type="match status" value="1"/>
</dbReference>
<dbReference type="SUPFAM" id="SSF55811">
    <property type="entry name" value="Nudix"/>
    <property type="match status" value="1"/>
</dbReference>
<evidence type="ECO:0000259" key="2">
    <source>
        <dbReference type="PROSITE" id="PS51462"/>
    </source>
</evidence>
<organism evidence="3 4">
    <name type="scientific">Catenaria anguillulae PL171</name>
    <dbReference type="NCBI Taxonomy" id="765915"/>
    <lineage>
        <taxon>Eukaryota</taxon>
        <taxon>Fungi</taxon>
        <taxon>Fungi incertae sedis</taxon>
        <taxon>Blastocladiomycota</taxon>
        <taxon>Blastocladiomycetes</taxon>
        <taxon>Blastocladiales</taxon>
        <taxon>Catenariaceae</taxon>
        <taxon>Catenaria</taxon>
    </lineage>
</organism>
<sequence length="206" mass="22897">LHWLGLSTITYRIPSDAPTKTRSYEAVYRTRHGLKQADGETVGKTQRGRLDANDIIAITNSTLRPELNNRLVVVMQYRPAVNAYTLEFPAGCIDPHETNALASGLRELREETGLTAKPNSARVAYQFTYEPGISSSLGNAITCEVDLDAPENKDPKPELEDDEWSLQLYLLPLEGLHRTLTEFAAKHEHVLVDSRLGAYALGLEHA</sequence>
<dbReference type="Pfam" id="PF00293">
    <property type="entry name" value="NUDIX"/>
    <property type="match status" value="1"/>
</dbReference>
<evidence type="ECO:0000313" key="3">
    <source>
        <dbReference type="EMBL" id="ORZ37814.1"/>
    </source>
</evidence>
<dbReference type="PANTHER" id="PTHR11839">
    <property type="entry name" value="UDP/ADP-SUGAR PYROPHOSPHATASE"/>
    <property type="match status" value="1"/>
</dbReference>
<dbReference type="CDD" id="cd18888">
    <property type="entry name" value="NUDIX_ADPRase_Nudt5"/>
    <property type="match status" value="1"/>
</dbReference>
<dbReference type="InterPro" id="IPR015797">
    <property type="entry name" value="NUDIX_hydrolase-like_dom_sf"/>
</dbReference>
<proteinExistence type="predicted"/>
<dbReference type="Proteomes" id="UP000193411">
    <property type="component" value="Unassembled WGS sequence"/>
</dbReference>
<feature type="non-terminal residue" evidence="3">
    <location>
        <position position="206"/>
    </location>
</feature>